<dbReference type="AlphaFoldDB" id="A0AAE1Z422"/>
<proteinExistence type="predicted"/>
<evidence type="ECO:0008006" key="4">
    <source>
        <dbReference type="Google" id="ProtNLM"/>
    </source>
</evidence>
<feature type="compositionally biased region" description="Basic residues" evidence="1">
    <location>
        <begin position="103"/>
        <end position="116"/>
    </location>
</feature>
<reference evidence="2" key="2">
    <citation type="journal article" date="2024" name="Plant">
        <title>Genomic evolution and insights into agronomic trait innovations of Sesamum species.</title>
        <authorList>
            <person name="Miao H."/>
            <person name="Wang L."/>
            <person name="Qu L."/>
            <person name="Liu H."/>
            <person name="Sun Y."/>
            <person name="Le M."/>
            <person name="Wang Q."/>
            <person name="Wei S."/>
            <person name="Zheng Y."/>
            <person name="Lin W."/>
            <person name="Duan Y."/>
            <person name="Cao H."/>
            <person name="Xiong S."/>
            <person name="Wang X."/>
            <person name="Wei L."/>
            <person name="Li C."/>
            <person name="Ma Q."/>
            <person name="Ju M."/>
            <person name="Zhao R."/>
            <person name="Li G."/>
            <person name="Mu C."/>
            <person name="Tian Q."/>
            <person name="Mei H."/>
            <person name="Zhang T."/>
            <person name="Gao T."/>
            <person name="Zhang H."/>
        </authorList>
    </citation>
    <scope>NUCLEOTIDE SEQUENCE</scope>
    <source>
        <strain evidence="2">3651</strain>
    </source>
</reference>
<feature type="region of interest" description="Disordered" evidence="1">
    <location>
        <begin position="91"/>
        <end position="116"/>
    </location>
</feature>
<organism evidence="2 3">
    <name type="scientific">Sesamum alatum</name>
    <dbReference type="NCBI Taxonomy" id="300844"/>
    <lineage>
        <taxon>Eukaryota</taxon>
        <taxon>Viridiplantae</taxon>
        <taxon>Streptophyta</taxon>
        <taxon>Embryophyta</taxon>
        <taxon>Tracheophyta</taxon>
        <taxon>Spermatophyta</taxon>
        <taxon>Magnoliopsida</taxon>
        <taxon>eudicotyledons</taxon>
        <taxon>Gunneridae</taxon>
        <taxon>Pentapetalae</taxon>
        <taxon>asterids</taxon>
        <taxon>lamiids</taxon>
        <taxon>Lamiales</taxon>
        <taxon>Pedaliaceae</taxon>
        <taxon>Sesamum</taxon>
    </lineage>
</organism>
<dbReference type="Proteomes" id="UP001293254">
    <property type="component" value="Unassembled WGS sequence"/>
</dbReference>
<gene>
    <name evidence="2" type="ORF">Salat_0517400</name>
</gene>
<evidence type="ECO:0000313" key="2">
    <source>
        <dbReference type="EMBL" id="KAK4441825.1"/>
    </source>
</evidence>
<name>A0AAE1Z422_9LAMI</name>
<dbReference type="EMBL" id="JACGWO010000001">
    <property type="protein sequence ID" value="KAK4441825.1"/>
    <property type="molecule type" value="Genomic_DNA"/>
</dbReference>
<evidence type="ECO:0000256" key="1">
    <source>
        <dbReference type="SAM" id="MobiDB-lite"/>
    </source>
</evidence>
<reference evidence="2" key="1">
    <citation type="submission" date="2020-06" db="EMBL/GenBank/DDBJ databases">
        <authorList>
            <person name="Li T."/>
            <person name="Hu X."/>
            <person name="Zhang T."/>
            <person name="Song X."/>
            <person name="Zhang H."/>
            <person name="Dai N."/>
            <person name="Sheng W."/>
            <person name="Hou X."/>
            <person name="Wei L."/>
        </authorList>
    </citation>
    <scope>NUCLEOTIDE SEQUENCE</scope>
    <source>
        <strain evidence="2">3651</strain>
        <tissue evidence="2">Leaf</tissue>
    </source>
</reference>
<protein>
    <recommendedName>
        <fullName evidence="4">Reverse transcriptase domain-containing protein</fullName>
    </recommendedName>
</protein>
<feature type="compositionally biased region" description="Basic and acidic residues" evidence="1">
    <location>
        <begin position="1"/>
        <end position="10"/>
    </location>
</feature>
<feature type="region of interest" description="Disordered" evidence="1">
    <location>
        <begin position="1"/>
        <end position="22"/>
    </location>
</feature>
<evidence type="ECO:0000313" key="3">
    <source>
        <dbReference type="Proteomes" id="UP001293254"/>
    </source>
</evidence>
<accession>A0AAE1Z422</accession>
<sequence length="116" mass="13776">MRDDDKRQRSSEYCNFQKDRGHTSEECYQLREEIERLIHLVHLEDNILYPKNLQTNGNRIMEDHVSPKGRKAQHEPRRRLVNVIEGGGYGGFTRSAQKETHAKKPLKYKRRMNLKA</sequence>
<comment type="caution">
    <text evidence="2">The sequence shown here is derived from an EMBL/GenBank/DDBJ whole genome shotgun (WGS) entry which is preliminary data.</text>
</comment>
<keyword evidence="3" id="KW-1185">Reference proteome</keyword>